<accession>Q89JT8</accession>
<dbReference type="STRING" id="224911.AAV28_23280"/>
<dbReference type="SUPFAM" id="SSF52242">
    <property type="entry name" value="Cobalamin (vitamin B12)-binding domain"/>
    <property type="match status" value="1"/>
</dbReference>
<dbReference type="AlphaFoldDB" id="Q89JT8"/>
<feature type="domain" description="B12-binding N-terminal" evidence="1">
    <location>
        <begin position="59"/>
        <end position="130"/>
    </location>
</feature>
<gene>
    <name evidence="2" type="ordered locus">blr5181</name>
</gene>
<protein>
    <submittedName>
        <fullName evidence="2">Blr5181 protein</fullName>
    </submittedName>
</protein>
<organism evidence="2 3">
    <name type="scientific">Bradyrhizobium diazoefficiens (strain JCM 10833 / BCRC 13528 / IAM 13628 / NBRC 14792 / USDA 110)</name>
    <dbReference type="NCBI Taxonomy" id="224911"/>
    <lineage>
        <taxon>Bacteria</taxon>
        <taxon>Pseudomonadati</taxon>
        <taxon>Pseudomonadota</taxon>
        <taxon>Alphaproteobacteria</taxon>
        <taxon>Hyphomicrobiales</taxon>
        <taxon>Nitrobacteraceae</taxon>
        <taxon>Bradyrhizobium</taxon>
    </lineage>
</organism>
<dbReference type="Proteomes" id="UP000002526">
    <property type="component" value="Chromosome"/>
</dbReference>
<reference evidence="3" key="1">
    <citation type="journal article" date="2002" name="DNA Res.">
        <title>Complete genomic sequence of nitrogen-fixing symbiotic bacterium Bradyrhizobium japonicum USDA110.</title>
        <authorList>
            <person name="Kaneko T."/>
            <person name="Nakamura Y."/>
            <person name="Sato S."/>
            <person name="Minamisawa K."/>
            <person name="Uchiumi T."/>
            <person name="Sasamoto S."/>
            <person name="Watanabe A."/>
            <person name="Idesawa K."/>
            <person name="Iriguchi M."/>
            <person name="Kawashima K."/>
            <person name="Kohara M."/>
            <person name="Matsumoto M."/>
            <person name="Shimpo S."/>
            <person name="Tsuruoka H."/>
            <person name="Wada T."/>
            <person name="Yamada M."/>
            <person name="Tabata S."/>
        </authorList>
    </citation>
    <scope>NUCLEOTIDE SEQUENCE [LARGE SCALE GENOMIC DNA]</scope>
    <source>
        <strain evidence="3">JCM 10833 / BCRC 13528 / IAM 13628 / NBRC 14792 / USDA 110</strain>
    </source>
</reference>
<dbReference type="RefSeq" id="WP_011087939.1">
    <property type="nucleotide sequence ID" value="NC_004463.1"/>
</dbReference>
<evidence type="ECO:0000259" key="1">
    <source>
        <dbReference type="Pfam" id="PF02607"/>
    </source>
</evidence>
<dbReference type="KEGG" id="bja:blr5181"/>
<dbReference type="InterPro" id="IPR036724">
    <property type="entry name" value="Cobalamin-bd_sf"/>
</dbReference>
<dbReference type="EnsemblBacteria" id="BAC50446">
    <property type="protein sequence ID" value="BAC50446"/>
    <property type="gene ID" value="BAC50446"/>
</dbReference>
<name>Q89JT8_BRADU</name>
<dbReference type="eggNOG" id="COG5012">
    <property type="taxonomic scope" value="Bacteria"/>
</dbReference>
<dbReference type="GO" id="GO:0046872">
    <property type="term" value="F:metal ion binding"/>
    <property type="evidence" value="ECO:0007669"/>
    <property type="project" value="InterPro"/>
</dbReference>
<dbReference type="OrthoDB" id="8249344at2"/>
<sequence length="262" mass="29339">MFSLMLNWCSYCQQFKGETSPYDDLSVTYGLCQRCESQHPDIFASEVVRHSEFLRRVYHSLYEAGRRNDLPSAQQLVKDALAAKFRPVDILLGILTPLLYKIGEQWRSGTITVTDEHEFTAFSERVVDLIEVSMQRGKTRHRRGLPRYFLMNAPGNTHTLAIRILSFWLKDRSVCTPTVINHIDLQKLAEHILEAAPKLLLLSMALPQQLDSVVAISALVGELPADARPKVIVGGYAVKSGLVTFVPGAELVTDINLLGTSD</sequence>
<dbReference type="InterPro" id="IPR036594">
    <property type="entry name" value="Meth_synthase_dom"/>
</dbReference>
<proteinExistence type="predicted"/>
<evidence type="ECO:0000313" key="2">
    <source>
        <dbReference type="EMBL" id="BAC50446.1"/>
    </source>
</evidence>
<keyword evidence="3" id="KW-1185">Reference proteome</keyword>
<dbReference type="Pfam" id="PF02607">
    <property type="entry name" value="B12-binding_2"/>
    <property type="match status" value="1"/>
</dbReference>
<dbReference type="Gene3D" id="1.10.1240.10">
    <property type="entry name" value="Methionine synthase domain"/>
    <property type="match status" value="1"/>
</dbReference>
<dbReference type="InParanoid" id="Q89JT8"/>
<dbReference type="Gene3D" id="3.40.50.280">
    <property type="entry name" value="Cobalamin-binding domain"/>
    <property type="match status" value="1"/>
</dbReference>
<dbReference type="GeneID" id="46492184"/>
<dbReference type="InterPro" id="IPR003759">
    <property type="entry name" value="Cbl-bd_cap"/>
</dbReference>
<dbReference type="HOGENOM" id="CLU_1072281_0_0_5"/>
<evidence type="ECO:0000313" key="3">
    <source>
        <dbReference type="Proteomes" id="UP000002526"/>
    </source>
</evidence>
<dbReference type="EMBL" id="BA000040">
    <property type="protein sequence ID" value="BAC50446.1"/>
    <property type="molecule type" value="Genomic_DNA"/>
</dbReference>
<dbReference type="GO" id="GO:0031419">
    <property type="term" value="F:cobalamin binding"/>
    <property type="evidence" value="ECO:0007669"/>
    <property type="project" value="InterPro"/>
</dbReference>